<dbReference type="InterPro" id="IPR006358">
    <property type="entry name" value="Tscrpt_elong_fac_GreB"/>
</dbReference>
<keyword evidence="2 4" id="KW-0238">DNA-binding</keyword>
<dbReference type="GO" id="GO:0003746">
    <property type="term" value="F:translation elongation factor activity"/>
    <property type="evidence" value="ECO:0007669"/>
    <property type="project" value="UniProtKB-KW"/>
</dbReference>
<comment type="function">
    <text evidence="4">Necessary for efficient RNA polymerase transcription elongation past template-encoded arresting sites. The arresting sites in DNA have the property of trapping a certain fraction of elongating RNA polymerases that pass through, resulting in locked ternary complexes. Cleavage of the nascent transcript by cleavage factors such as GreA or GreB allows the resumption of elongation from the new 3'terminus. GreB releases sequences of up to 9 nucleotides in length.</text>
</comment>
<evidence type="ECO:0000259" key="6">
    <source>
        <dbReference type="Pfam" id="PF01272"/>
    </source>
</evidence>
<dbReference type="Pfam" id="PF01272">
    <property type="entry name" value="GreA_GreB"/>
    <property type="match status" value="1"/>
</dbReference>
<comment type="caution">
    <text evidence="8">The sequence shown here is derived from an EMBL/GenBank/DDBJ whole genome shotgun (WGS) entry which is preliminary data.</text>
</comment>
<dbReference type="InterPro" id="IPR036953">
    <property type="entry name" value="GreA/GreB_C_sf"/>
</dbReference>
<gene>
    <name evidence="4 8" type="primary">greB</name>
    <name evidence="8" type="ORF">HG543_42705</name>
</gene>
<dbReference type="EMBL" id="JABBJJ010000329">
    <property type="protein sequence ID" value="NMO21512.1"/>
    <property type="molecule type" value="Genomic_DNA"/>
</dbReference>
<keyword evidence="1 4" id="KW-0805">Transcription regulation</keyword>
<dbReference type="GO" id="GO:0032784">
    <property type="term" value="P:regulation of DNA-templated transcription elongation"/>
    <property type="evidence" value="ECO:0007669"/>
    <property type="project" value="UniProtKB-UniRule"/>
</dbReference>
<dbReference type="InterPro" id="IPR022691">
    <property type="entry name" value="Tscrpt_elong_fac_GreA/B_N"/>
</dbReference>
<accession>A0A848LVC0</accession>
<evidence type="ECO:0000313" key="9">
    <source>
        <dbReference type="Proteomes" id="UP000518300"/>
    </source>
</evidence>
<keyword evidence="8" id="KW-0251">Elongation factor</keyword>
<dbReference type="Gene3D" id="3.10.50.30">
    <property type="entry name" value="Transcription elongation factor, GreA/GreB, C-terminal domain"/>
    <property type="match status" value="1"/>
</dbReference>
<protein>
    <recommendedName>
        <fullName evidence="4">Transcription elongation factor GreB</fullName>
    </recommendedName>
    <alternativeName>
        <fullName evidence="4">Transcript cleavage factor GreB</fullName>
    </alternativeName>
</protein>
<dbReference type="InterPro" id="IPR028624">
    <property type="entry name" value="Tscrpt_elong_fac_GreA/B"/>
</dbReference>
<dbReference type="HAMAP" id="MF_00105">
    <property type="entry name" value="GreA_GreB"/>
    <property type="match status" value="1"/>
</dbReference>
<dbReference type="Gene3D" id="1.10.287.180">
    <property type="entry name" value="Transcription elongation factor, GreA/GreB, N-terminal domain"/>
    <property type="match status" value="1"/>
</dbReference>
<keyword evidence="3 4" id="KW-0804">Transcription</keyword>
<evidence type="ECO:0000313" key="8">
    <source>
        <dbReference type="EMBL" id="NMO21512.1"/>
    </source>
</evidence>
<dbReference type="GO" id="GO:0070063">
    <property type="term" value="F:RNA polymerase binding"/>
    <property type="evidence" value="ECO:0007669"/>
    <property type="project" value="InterPro"/>
</dbReference>
<dbReference type="InterPro" id="IPR001437">
    <property type="entry name" value="Tscrpt_elong_fac_GreA/B_C"/>
</dbReference>
<dbReference type="PROSITE" id="PS00829">
    <property type="entry name" value="GREAB_1"/>
    <property type="match status" value="1"/>
</dbReference>
<dbReference type="GO" id="GO:0006354">
    <property type="term" value="P:DNA-templated transcription elongation"/>
    <property type="evidence" value="ECO:0007669"/>
    <property type="project" value="TreeGrafter"/>
</dbReference>
<dbReference type="InterPro" id="IPR023459">
    <property type="entry name" value="Tscrpt_elong_fac_GreA/B_fam"/>
</dbReference>
<comment type="similarity">
    <text evidence="4">Belongs to the GreA/GreB family. GreB subfamily.</text>
</comment>
<evidence type="ECO:0000256" key="4">
    <source>
        <dbReference type="HAMAP-Rule" id="MF_00930"/>
    </source>
</evidence>
<keyword evidence="9" id="KW-1185">Reference proteome</keyword>
<dbReference type="PANTHER" id="PTHR30437">
    <property type="entry name" value="TRANSCRIPTION ELONGATION FACTOR GREA"/>
    <property type="match status" value="1"/>
</dbReference>
<dbReference type="SUPFAM" id="SSF46557">
    <property type="entry name" value="GreA transcript cleavage protein, N-terminal domain"/>
    <property type="match status" value="1"/>
</dbReference>
<feature type="region of interest" description="Disordered" evidence="5">
    <location>
        <begin position="1"/>
        <end position="23"/>
    </location>
</feature>
<reference evidence="8 9" key="1">
    <citation type="submission" date="2020-04" db="EMBL/GenBank/DDBJ databases">
        <title>Draft genome of Pyxidicoccus fallax type strain.</title>
        <authorList>
            <person name="Whitworth D.E."/>
        </authorList>
    </citation>
    <scope>NUCLEOTIDE SEQUENCE [LARGE SCALE GENOMIC DNA]</scope>
    <source>
        <strain evidence="8 9">DSM 14698</strain>
    </source>
</reference>
<dbReference type="FunFam" id="1.10.287.180:FF:000001">
    <property type="entry name" value="Transcription elongation factor GreA"/>
    <property type="match status" value="1"/>
</dbReference>
<name>A0A848LVC0_9BACT</name>
<dbReference type="HAMAP" id="MF_00930">
    <property type="entry name" value="GreB"/>
    <property type="match status" value="1"/>
</dbReference>
<dbReference type="Proteomes" id="UP000518300">
    <property type="component" value="Unassembled WGS sequence"/>
</dbReference>
<evidence type="ECO:0000256" key="5">
    <source>
        <dbReference type="SAM" id="MobiDB-lite"/>
    </source>
</evidence>
<evidence type="ECO:0000256" key="1">
    <source>
        <dbReference type="ARBA" id="ARBA00023015"/>
    </source>
</evidence>
<feature type="domain" description="Transcription elongation factor GreA/GreB C-terminal" evidence="6">
    <location>
        <begin position="104"/>
        <end position="176"/>
    </location>
</feature>
<dbReference type="FunFam" id="3.10.50.30:FF:000001">
    <property type="entry name" value="Transcription elongation factor GreA"/>
    <property type="match status" value="1"/>
</dbReference>
<dbReference type="InterPro" id="IPR018151">
    <property type="entry name" value="TF_GreA/GreB_CS"/>
</dbReference>
<evidence type="ECO:0000256" key="2">
    <source>
        <dbReference type="ARBA" id="ARBA00023125"/>
    </source>
</evidence>
<dbReference type="NCBIfam" id="TIGR01461">
    <property type="entry name" value="greB"/>
    <property type="match status" value="1"/>
</dbReference>
<evidence type="ECO:0000256" key="3">
    <source>
        <dbReference type="ARBA" id="ARBA00023163"/>
    </source>
</evidence>
<sequence>MSQDVHPDKDDIEDDDEERAPFRRYLTRAGAERMHRELVHLLNEERPKVTAEVSAAAAQGDRSENAEYIYGKKRLREIDRRLRFLQKRLDTATIVTPAEQTDRERIYFGATVTLEDEDGNRTTYQIVGSDEIDAAGGRISVESPIGRALLRKAVGDSVEVHRPRGDIELTVVDIRYE</sequence>
<dbReference type="SUPFAM" id="SSF54534">
    <property type="entry name" value="FKBP-like"/>
    <property type="match status" value="1"/>
</dbReference>
<keyword evidence="8" id="KW-0648">Protein biosynthesis</keyword>
<dbReference type="InterPro" id="IPR036805">
    <property type="entry name" value="Tscrpt_elong_fac_GreA/B_N_sf"/>
</dbReference>
<feature type="domain" description="Transcription elongation factor GreA/GreB N-terminal" evidence="7">
    <location>
        <begin position="25"/>
        <end position="94"/>
    </location>
</feature>
<dbReference type="RefSeq" id="WP_169350697.1">
    <property type="nucleotide sequence ID" value="NZ_JABBJJ010000329.1"/>
</dbReference>
<dbReference type="Pfam" id="PF03449">
    <property type="entry name" value="GreA_GreB_N"/>
    <property type="match status" value="1"/>
</dbReference>
<organism evidence="8 9">
    <name type="scientific">Pyxidicoccus fallax</name>
    <dbReference type="NCBI Taxonomy" id="394095"/>
    <lineage>
        <taxon>Bacteria</taxon>
        <taxon>Pseudomonadati</taxon>
        <taxon>Myxococcota</taxon>
        <taxon>Myxococcia</taxon>
        <taxon>Myxococcales</taxon>
        <taxon>Cystobacterineae</taxon>
        <taxon>Myxococcaceae</taxon>
        <taxon>Pyxidicoccus</taxon>
    </lineage>
</organism>
<dbReference type="PIRSF" id="PIRSF006092">
    <property type="entry name" value="GreA_GreB"/>
    <property type="match status" value="1"/>
</dbReference>
<dbReference type="PROSITE" id="PS00830">
    <property type="entry name" value="GREAB_2"/>
    <property type="match status" value="1"/>
</dbReference>
<dbReference type="PANTHER" id="PTHR30437:SF6">
    <property type="entry name" value="TRANSCRIPTION ELONGATION FACTOR GREB"/>
    <property type="match status" value="1"/>
</dbReference>
<evidence type="ECO:0000259" key="7">
    <source>
        <dbReference type="Pfam" id="PF03449"/>
    </source>
</evidence>
<dbReference type="GO" id="GO:0003677">
    <property type="term" value="F:DNA binding"/>
    <property type="evidence" value="ECO:0007669"/>
    <property type="project" value="UniProtKB-UniRule"/>
</dbReference>
<proteinExistence type="inferred from homology"/>
<dbReference type="NCBIfam" id="NF002506">
    <property type="entry name" value="PRK01885.1"/>
    <property type="match status" value="1"/>
</dbReference>
<dbReference type="AlphaFoldDB" id="A0A848LVC0"/>